<gene>
    <name evidence="3" type="ORF">H9656_00040</name>
</gene>
<proteinExistence type="predicted"/>
<dbReference type="PANTHER" id="PTHR43194">
    <property type="entry name" value="HYDROLASE ALPHA/BETA FOLD FAMILY"/>
    <property type="match status" value="1"/>
</dbReference>
<feature type="region of interest" description="Disordered" evidence="1">
    <location>
        <begin position="1"/>
        <end position="22"/>
    </location>
</feature>
<dbReference type="EMBL" id="JACSQU010000001">
    <property type="protein sequence ID" value="MBD7939777.1"/>
    <property type="molecule type" value="Genomic_DNA"/>
</dbReference>
<dbReference type="PANTHER" id="PTHR43194:SF2">
    <property type="entry name" value="PEROXISOMAL MEMBRANE PROTEIN LPX1"/>
    <property type="match status" value="1"/>
</dbReference>
<accession>A0ABR8QWI1</accession>
<dbReference type="PRINTS" id="PR00412">
    <property type="entry name" value="EPOXHYDRLASE"/>
</dbReference>
<comment type="caution">
    <text evidence="3">The sequence shown here is derived from an EMBL/GenBank/DDBJ whole genome shotgun (WGS) entry which is preliminary data.</text>
</comment>
<dbReference type="InterPro" id="IPR050228">
    <property type="entry name" value="Carboxylesterase_BioH"/>
</dbReference>
<evidence type="ECO:0000256" key="1">
    <source>
        <dbReference type="SAM" id="MobiDB-lite"/>
    </source>
</evidence>
<reference evidence="3 4" key="1">
    <citation type="submission" date="2020-08" db="EMBL/GenBank/DDBJ databases">
        <title>A Genomic Blueprint of the Chicken Gut Microbiome.</title>
        <authorList>
            <person name="Gilroy R."/>
            <person name="Ravi A."/>
            <person name="Getino M."/>
            <person name="Pursley I."/>
            <person name="Horton D.L."/>
            <person name="Alikhan N.-F."/>
            <person name="Baker D."/>
            <person name="Gharbi K."/>
            <person name="Hall N."/>
            <person name="Watson M."/>
            <person name="Adriaenssens E.M."/>
            <person name="Foster-Nyarko E."/>
            <person name="Jarju S."/>
            <person name="Secka A."/>
            <person name="Antonio M."/>
            <person name="Oren A."/>
            <person name="Chaudhuri R."/>
            <person name="La Ragione R.M."/>
            <person name="Hildebrand F."/>
            <person name="Pallen M.J."/>
        </authorList>
    </citation>
    <scope>NUCLEOTIDE SEQUENCE [LARGE SCALE GENOMIC DNA]</scope>
    <source>
        <strain evidence="3 4">Sa3CVA3</strain>
    </source>
</reference>
<keyword evidence="3" id="KW-0378">Hydrolase</keyword>
<evidence type="ECO:0000313" key="4">
    <source>
        <dbReference type="Proteomes" id="UP000638918"/>
    </source>
</evidence>
<feature type="domain" description="AB hydrolase-1" evidence="2">
    <location>
        <begin position="30"/>
        <end position="261"/>
    </location>
</feature>
<protein>
    <submittedName>
        <fullName evidence="3">Alpha/beta hydrolase</fullName>
    </submittedName>
</protein>
<dbReference type="GO" id="GO:0016787">
    <property type="term" value="F:hydrolase activity"/>
    <property type="evidence" value="ECO:0007669"/>
    <property type="project" value="UniProtKB-KW"/>
</dbReference>
<organism evidence="3 4">
    <name type="scientific">Brevundimonas guildfordensis</name>
    <dbReference type="NCBI Taxonomy" id="2762241"/>
    <lineage>
        <taxon>Bacteria</taxon>
        <taxon>Pseudomonadati</taxon>
        <taxon>Pseudomonadota</taxon>
        <taxon>Alphaproteobacteria</taxon>
        <taxon>Caulobacterales</taxon>
        <taxon>Caulobacteraceae</taxon>
        <taxon>Brevundimonas</taxon>
    </lineage>
</organism>
<dbReference type="InterPro" id="IPR000073">
    <property type="entry name" value="AB_hydrolase_1"/>
</dbReference>
<dbReference type="InterPro" id="IPR029058">
    <property type="entry name" value="AB_hydrolase_fold"/>
</dbReference>
<evidence type="ECO:0000259" key="2">
    <source>
        <dbReference type="Pfam" id="PF00561"/>
    </source>
</evidence>
<sequence length="287" mass="29964">MTGEGSGTRTYGSSGGVSIVADGGGPEGAPTVLLMHGGGQTRHSWSGAMNSLVERGYRVVNYDARGHGDSSWAEDGAYALDDRVDDVRAVLGASQSPFALVGASLGGATAVHAVASGLAASAVVMVDIVPDPEPLGIGRIADFMNSHLDGFADLDEAADAVAAYNPERPRPKDASGLMRNLRRRDNGRLYWHWDPRILKDPTGQKAIIRRSAEAAAAADPPPFLLVRGLHSDVVSDAGVASFRALMPELEVVDVAGAGHMVAGDRNDAFNAGVIDFLARKMPPERSA</sequence>
<evidence type="ECO:0000313" key="3">
    <source>
        <dbReference type="EMBL" id="MBD7939777.1"/>
    </source>
</evidence>
<dbReference type="Proteomes" id="UP000638918">
    <property type="component" value="Unassembled WGS sequence"/>
</dbReference>
<dbReference type="Gene3D" id="3.40.50.1820">
    <property type="entry name" value="alpha/beta hydrolase"/>
    <property type="match status" value="1"/>
</dbReference>
<keyword evidence="4" id="KW-1185">Reference proteome</keyword>
<dbReference type="SUPFAM" id="SSF53474">
    <property type="entry name" value="alpha/beta-Hydrolases"/>
    <property type="match status" value="1"/>
</dbReference>
<dbReference type="RefSeq" id="WP_191742283.1">
    <property type="nucleotide sequence ID" value="NZ_JACSQU010000001.1"/>
</dbReference>
<dbReference type="Pfam" id="PF00561">
    <property type="entry name" value="Abhydrolase_1"/>
    <property type="match status" value="1"/>
</dbReference>
<dbReference type="InterPro" id="IPR000639">
    <property type="entry name" value="Epox_hydrolase-like"/>
</dbReference>
<name>A0ABR8QWI1_9CAUL</name>